<keyword evidence="2" id="KW-0489">Methyltransferase</keyword>
<name>A0ABU4U556_9PSEU</name>
<dbReference type="Gene3D" id="3.40.50.150">
    <property type="entry name" value="Vaccinia Virus protein VP39"/>
    <property type="match status" value="1"/>
</dbReference>
<keyword evidence="2" id="KW-0808">Transferase</keyword>
<reference evidence="2 3" key="2">
    <citation type="submission" date="2023-11" db="EMBL/GenBank/DDBJ databases">
        <authorList>
            <person name="Lara A.C."/>
            <person name="Chronakova A."/>
        </authorList>
    </citation>
    <scope>NUCLEOTIDE SEQUENCE [LARGE SCALE GENOMIC DNA]</scope>
    <source>
        <strain evidence="2 3">BCCO 10_0798</strain>
    </source>
</reference>
<dbReference type="CDD" id="cd02440">
    <property type="entry name" value="AdoMet_MTases"/>
    <property type="match status" value="1"/>
</dbReference>
<evidence type="ECO:0000313" key="2">
    <source>
        <dbReference type="EMBL" id="MDX8055701.1"/>
    </source>
</evidence>
<dbReference type="InterPro" id="IPR013217">
    <property type="entry name" value="Methyltransf_12"/>
</dbReference>
<protein>
    <submittedName>
        <fullName evidence="2">Class I SAM-dependent methyltransferase</fullName>
        <ecNumber evidence="2">2.1.-.-</ecNumber>
    </submittedName>
</protein>
<keyword evidence="3" id="KW-1185">Reference proteome</keyword>
<organism evidence="2 3">
    <name type="scientific">Lentzea kristufekii</name>
    <dbReference type="NCBI Taxonomy" id="3095430"/>
    <lineage>
        <taxon>Bacteria</taxon>
        <taxon>Bacillati</taxon>
        <taxon>Actinomycetota</taxon>
        <taxon>Actinomycetes</taxon>
        <taxon>Pseudonocardiales</taxon>
        <taxon>Pseudonocardiaceae</taxon>
        <taxon>Lentzea</taxon>
    </lineage>
</organism>
<dbReference type="EMBL" id="JAXAVV010000031">
    <property type="protein sequence ID" value="MDX8055701.1"/>
    <property type="molecule type" value="Genomic_DNA"/>
</dbReference>
<dbReference type="InterPro" id="IPR029063">
    <property type="entry name" value="SAM-dependent_MTases_sf"/>
</dbReference>
<proteinExistence type="predicted"/>
<sequence>MTSFETAADAGMEALREHDLTDLAAHMRRLDETALLGITRALSVDHALAAGEPRSAQEVMRALGVVPRHRWIVRRWLRVLVEEGRLTEDGRYRDLVVAGDDEFAASRAALDDARRALGYPQELTGFFLESIDCLPLLVRDEVSVQSIMFPDGDFATALGTYSHNIISAYTNRIAAVLVRQLAQAGSRRVLEVGAGIGGTTAGVVDELERAGLSGVDYEFTDLSRFFLVPAAERFADRPWLRFGLFDINAEPDRPERSVDLVIAANVLHNAHDVDVMLARLRGLLAPGGHLVMIESCREHYQVMTSMQFLMSGRAGEPRQDFTDFRAGTDRIFLTEHEWVERLTAGGFHVGPVLPGACGPLTPLAQHVFTARV</sequence>
<evidence type="ECO:0000313" key="3">
    <source>
        <dbReference type="Proteomes" id="UP001271792"/>
    </source>
</evidence>
<dbReference type="Pfam" id="PF08242">
    <property type="entry name" value="Methyltransf_12"/>
    <property type="match status" value="1"/>
</dbReference>
<gene>
    <name evidence="2" type="ORF">SK571_40530</name>
</gene>
<feature type="domain" description="Methyltransferase type 12" evidence="1">
    <location>
        <begin position="190"/>
        <end position="290"/>
    </location>
</feature>
<dbReference type="GO" id="GO:0008168">
    <property type="term" value="F:methyltransferase activity"/>
    <property type="evidence" value="ECO:0007669"/>
    <property type="project" value="UniProtKB-KW"/>
</dbReference>
<dbReference type="Proteomes" id="UP001271792">
    <property type="component" value="Unassembled WGS sequence"/>
</dbReference>
<accession>A0ABU4U556</accession>
<dbReference type="GO" id="GO:0032259">
    <property type="term" value="P:methylation"/>
    <property type="evidence" value="ECO:0007669"/>
    <property type="project" value="UniProtKB-KW"/>
</dbReference>
<dbReference type="EC" id="2.1.-.-" evidence="2"/>
<comment type="caution">
    <text evidence="2">The sequence shown here is derived from an EMBL/GenBank/DDBJ whole genome shotgun (WGS) entry which is preliminary data.</text>
</comment>
<dbReference type="SUPFAM" id="SSF53335">
    <property type="entry name" value="S-adenosyl-L-methionine-dependent methyltransferases"/>
    <property type="match status" value="1"/>
</dbReference>
<dbReference type="RefSeq" id="WP_319989425.1">
    <property type="nucleotide sequence ID" value="NZ_JAXAVV010000031.1"/>
</dbReference>
<reference evidence="2 3" key="1">
    <citation type="submission" date="2023-11" db="EMBL/GenBank/DDBJ databases">
        <title>Lentzea sokolovensis, sp. nov., Lentzea kristufkii, sp. nov., and Lentzea miocenensis, sp. nov., rare actinobacteria from Sokolov Coal Basin, Miocene lacustrine sediment, Czech Republic.</title>
        <authorList>
            <person name="Lara A."/>
            <person name="Kotroba L."/>
            <person name="Nouioui I."/>
            <person name="Neumann-Schaal M."/>
            <person name="Mast Y."/>
            <person name="Chronakova A."/>
        </authorList>
    </citation>
    <scope>NUCLEOTIDE SEQUENCE [LARGE SCALE GENOMIC DNA]</scope>
    <source>
        <strain evidence="2 3">BCCO 10_0798</strain>
    </source>
</reference>
<evidence type="ECO:0000259" key="1">
    <source>
        <dbReference type="Pfam" id="PF08242"/>
    </source>
</evidence>